<feature type="transmembrane region" description="Helical" evidence="8">
    <location>
        <begin position="211"/>
        <end position="231"/>
    </location>
</feature>
<accession>A0AAE1K4J5</accession>
<comment type="caution">
    <text evidence="9">The sequence shown here is derived from an EMBL/GenBank/DDBJ whole genome shotgun (WGS) entry which is preliminary data.</text>
</comment>
<dbReference type="Pfam" id="PF13520">
    <property type="entry name" value="AA_permease_2"/>
    <property type="match status" value="1"/>
</dbReference>
<keyword evidence="4" id="KW-0029">Amino-acid transport</keyword>
<dbReference type="GO" id="GO:0015180">
    <property type="term" value="F:L-alanine transmembrane transporter activity"/>
    <property type="evidence" value="ECO:0007669"/>
    <property type="project" value="TreeGrafter"/>
</dbReference>
<feature type="transmembrane region" description="Helical" evidence="8">
    <location>
        <begin position="428"/>
        <end position="451"/>
    </location>
</feature>
<evidence type="ECO:0000256" key="6">
    <source>
        <dbReference type="ARBA" id="ARBA00023136"/>
    </source>
</evidence>
<dbReference type="PIRSF" id="PIRSF006060">
    <property type="entry name" value="AA_transporter"/>
    <property type="match status" value="1"/>
</dbReference>
<comment type="similarity">
    <text evidence="7">Belongs to the amino acid-polyamine-organocation (APC) superfamily. Amino acid/choline transporter (ACT) (TC 2.A.3.4) family.</text>
</comment>
<evidence type="ECO:0000313" key="10">
    <source>
        <dbReference type="Proteomes" id="UP001293593"/>
    </source>
</evidence>
<feature type="transmembrane region" description="Helical" evidence="8">
    <location>
        <begin position="251"/>
        <end position="272"/>
    </location>
</feature>
<reference evidence="9" key="1">
    <citation type="submission" date="2023-10" db="EMBL/GenBank/DDBJ databases">
        <title>Chromosome-level genome of the transformable northern wattle, Acacia crassicarpa.</title>
        <authorList>
            <person name="Massaro I."/>
            <person name="Sinha N.R."/>
            <person name="Poethig S."/>
            <person name="Leichty A.R."/>
        </authorList>
    </citation>
    <scope>NUCLEOTIDE SEQUENCE</scope>
    <source>
        <strain evidence="9">Acra3RX</strain>
        <tissue evidence="9">Leaf</tissue>
    </source>
</reference>
<dbReference type="PROSITE" id="PS00218">
    <property type="entry name" value="AMINO_ACID_PERMEASE_1"/>
    <property type="match status" value="1"/>
</dbReference>
<protein>
    <recommendedName>
        <fullName evidence="11">Amino-acid permease BAT1 homolog</fullName>
    </recommendedName>
</protein>
<dbReference type="InterPro" id="IPR004840">
    <property type="entry name" value="Amino_acid_permease_CS"/>
</dbReference>
<organism evidence="9 10">
    <name type="scientific">Acacia crassicarpa</name>
    <name type="common">northern wattle</name>
    <dbReference type="NCBI Taxonomy" id="499986"/>
    <lineage>
        <taxon>Eukaryota</taxon>
        <taxon>Viridiplantae</taxon>
        <taxon>Streptophyta</taxon>
        <taxon>Embryophyta</taxon>
        <taxon>Tracheophyta</taxon>
        <taxon>Spermatophyta</taxon>
        <taxon>Magnoliopsida</taxon>
        <taxon>eudicotyledons</taxon>
        <taxon>Gunneridae</taxon>
        <taxon>Pentapetalae</taxon>
        <taxon>rosids</taxon>
        <taxon>fabids</taxon>
        <taxon>Fabales</taxon>
        <taxon>Fabaceae</taxon>
        <taxon>Caesalpinioideae</taxon>
        <taxon>mimosoid clade</taxon>
        <taxon>Acacieae</taxon>
        <taxon>Acacia</taxon>
    </lineage>
</organism>
<evidence type="ECO:0000256" key="1">
    <source>
        <dbReference type="ARBA" id="ARBA00004141"/>
    </source>
</evidence>
<dbReference type="FunFam" id="1.20.1740.10:FF:000026">
    <property type="entry name" value="Amino-acid permease BAT1"/>
    <property type="match status" value="1"/>
</dbReference>
<proteinExistence type="inferred from homology"/>
<keyword evidence="5 8" id="KW-1133">Transmembrane helix</keyword>
<gene>
    <name evidence="9" type="ORF">QN277_029215</name>
</gene>
<dbReference type="GO" id="GO:0005313">
    <property type="term" value="F:L-glutamate transmembrane transporter activity"/>
    <property type="evidence" value="ECO:0007669"/>
    <property type="project" value="TreeGrafter"/>
</dbReference>
<feature type="transmembrane region" description="Helical" evidence="8">
    <location>
        <begin position="345"/>
        <end position="366"/>
    </location>
</feature>
<dbReference type="GO" id="GO:0015185">
    <property type="term" value="F:gamma-aminobutyric acid transmembrane transporter activity"/>
    <property type="evidence" value="ECO:0007669"/>
    <property type="project" value="TreeGrafter"/>
</dbReference>
<dbReference type="AlphaFoldDB" id="A0AAE1K4J5"/>
<evidence type="ECO:0008006" key="11">
    <source>
        <dbReference type="Google" id="ProtNLM"/>
    </source>
</evidence>
<feature type="transmembrane region" description="Helical" evidence="8">
    <location>
        <begin position="128"/>
        <end position="147"/>
    </location>
</feature>
<dbReference type="NCBIfam" id="TIGR00907">
    <property type="entry name" value="2A0304"/>
    <property type="match status" value="1"/>
</dbReference>
<evidence type="ECO:0000256" key="5">
    <source>
        <dbReference type="ARBA" id="ARBA00022989"/>
    </source>
</evidence>
<evidence type="ECO:0000256" key="4">
    <source>
        <dbReference type="ARBA" id="ARBA00022970"/>
    </source>
</evidence>
<keyword evidence="3 8" id="KW-0812">Transmembrane</keyword>
<evidence type="ECO:0000256" key="2">
    <source>
        <dbReference type="ARBA" id="ARBA00022448"/>
    </source>
</evidence>
<dbReference type="Proteomes" id="UP001293593">
    <property type="component" value="Unassembled WGS sequence"/>
</dbReference>
<feature type="transmembrane region" description="Helical" evidence="8">
    <location>
        <begin position="293"/>
        <end position="315"/>
    </location>
</feature>
<evidence type="ECO:0000313" key="9">
    <source>
        <dbReference type="EMBL" id="KAK4263855.1"/>
    </source>
</evidence>
<evidence type="ECO:0000256" key="3">
    <source>
        <dbReference type="ARBA" id="ARBA00022692"/>
    </source>
</evidence>
<dbReference type="InterPro" id="IPR004756">
    <property type="entry name" value="AA_permease"/>
</dbReference>
<dbReference type="EMBL" id="JAWXYG010000009">
    <property type="protein sequence ID" value="KAK4263855.1"/>
    <property type="molecule type" value="Genomic_DNA"/>
</dbReference>
<dbReference type="Gene3D" id="1.20.1740.10">
    <property type="entry name" value="Amino acid/polyamine transporter I"/>
    <property type="match status" value="1"/>
</dbReference>
<dbReference type="GO" id="GO:0015189">
    <property type="term" value="F:L-lysine transmembrane transporter activity"/>
    <property type="evidence" value="ECO:0007669"/>
    <property type="project" value="TreeGrafter"/>
</dbReference>
<evidence type="ECO:0000256" key="8">
    <source>
        <dbReference type="SAM" id="Phobius"/>
    </source>
</evidence>
<feature type="transmembrane region" description="Helical" evidence="8">
    <location>
        <begin position="180"/>
        <end position="199"/>
    </location>
</feature>
<keyword evidence="2" id="KW-0813">Transport</keyword>
<name>A0AAE1K4J5_9FABA</name>
<sequence>MEGTIQMSEDEGGSYFPLAAAIGEPDADVNNPDDLRLKQLGYRQELSRNLSAVANFSMAFSIISVLTGLTTLYGTALRYGGPVTLVYGWLIVGGMTMAVGLSMAEICSAFPTSGGLYFWSGMLCGRRWGPLASWLTGWFNIVGQWAVTTSVDYSLAQLIQVIILLSTGGKNGGGYEASKYVVIGFHGAILLLHAILNSLPISILSFFGQLAAIWNVVGVFLLMILIPSVATERASAKFVFTHFNTDNGEGINSRVYIFLLGLLMSQYTLTGYDASAHMTEETKNADRNGPKGIISAIGISIIVGWGYILGITFAVTDISHLLDENNDAGGYAIAEVFYQAFKSRYGSGVGGIICLGVVAVAIFFCGMSSVTSNSRMAYAFSRDGAMPFSSLWHKVNKQDVPIYAVWLSAFISFCMALTSLGSTVAFDAMVSIATIGLYIAYALPIFFRVTLAQKSFIPGPFNLGRYGVIVGWVAVLWVATISVLFSLPVSYPITIETLNYTPVAVGCLLVLVVSYWILWGRHWFKGPITNINK</sequence>
<feature type="transmembrane region" description="Helical" evidence="8">
    <location>
        <begin position="400"/>
        <end position="422"/>
    </location>
</feature>
<dbReference type="InterPro" id="IPR002293">
    <property type="entry name" value="AA/rel_permease1"/>
</dbReference>
<keyword evidence="6 8" id="KW-0472">Membrane</keyword>
<feature type="transmembrane region" description="Helical" evidence="8">
    <location>
        <begin position="52"/>
        <end position="74"/>
    </location>
</feature>
<keyword evidence="10" id="KW-1185">Reference proteome</keyword>
<dbReference type="PANTHER" id="PTHR45649:SF30">
    <property type="entry name" value="AMINO-ACID PERMEASE BAT1"/>
    <property type="match status" value="1"/>
</dbReference>
<comment type="subcellular location">
    <subcellularLocation>
        <location evidence="1">Membrane</location>
        <topology evidence="1">Multi-pass membrane protein</topology>
    </subcellularLocation>
</comment>
<feature type="transmembrane region" description="Helical" evidence="8">
    <location>
        <begin position="86"/>
        <end position="107"/>
    </location>
</feature>
<dbReference type="GO" id="GO:0016020">
    <property type="term" value="C:membrane"/>
    <property type="evidence" value="ECO:0007669"/>
    <property type="project" value="UniProtKB-SubCell"/>
</dbReference>
<dbReference type="PANTHER" id="PTHR45649">
    <property type="entry name" value="AMINO-ACID PERMEASE BAT1"/>
    <property type="match status" value="1"/>
</dbReference>
<evidence type="ECO:0000256" key="7">
    <source>
        <dbReference type="ARBA" id="ARBA00061200"/>
    </source>
</evidence>
<feature type="transmembrane region" description="Helical" evidence="8">
    <location>
        <begin position="499"/>
        <end position="518"/>
    </location>
</feature>
<feature type="transmembrane region" description="Helical" evidence="8">
    <location>
        <begin position="463"/>
        <end position="487"/>
    </location>
</feature>